<feature type="domain" description="Thiamine pyrophosphate enzyme N-terminal TPP-binding" evidence="9">
    <location>
        <begin position="8"/>
        <end position="124"/>
    </location>
</feature>
<keyword evidence="4 6" id="KW-0786">Thiamine pyrophosphate</keyword>
<accession>A0AAP3EUC1</accession>
<comment type="pathway">
    <text evidence="6">Quinol/quinone metabolism; 1,4-dihydroxy-2-naphthoate biosynthesis; 1,4-dihydroxy-2-naphthoate from chorismate: step 2/7.</text>
</comment>
<dbReference type="InterPro" id="IPR029061">
    <property type="entry name" value="THDP-binding"/>
</dbReference>
<comment type="caution">
    <text evidence="10">The sequence shown here is derived from an EMBL/GenBank/DDBJ whole genome shotgun (WGS) entry which is preliminary data.</text>
</comment>
<keyword evidence="1 6" id="KW-0808">Transferase</keyword>
<evidence type="ECO:0000256" key="5">
    <source>
        <dbReference type="ARBA" id="ARBA00023211"/>
    </source>
</evidence>
<keyword evidence="6" id="KW-0474">Menaquinone biosynthesis</keyword>
<feature type="domain" description="Thiamine pyrophosphate enzyme TPP-binding" evidence="8">
    <location>
        <begin position="460"/>
        <end position="583"/>
    </location>
</feature>
<evidence type="ECO:0000256" key="3">
    <source>
        <dbReference type="ARBA" id="ARBA00022842"/>
    </source>
</evidence>
<sequence length="646" mass="65942">MTSVDSLSVARAVATALIDAGMRDAVVCPGSRSAPLAYALAVLERAGEVRLHVRVDERSAGFLAHGLSLASGRPVGVLTTSGTAVGNLLPALMESFHAGTRVIALTADRPPELHGTGANQTTDQRDVFGTHVRHAASLGCDGADGVDAEQHLRHVRATVRRALLAAEGVVAETGPDDGGPGPVTMAEAPAGPVHLNLHFRDPLVPSPEEAAAMGAAAAAPHTPAPAVAPTGASPAAAASAYRAPGAVLSGLPELDVARLDQRRTVVLACHGAGPAAAAFALSLGLPLLAEPSSNARFSANAIAAYPLLLGAAGGRDADAHPLASRIERVVLFGRPTLTRTVNALLARPDVATALHAPEPAPWFEPGRRRETPVETLEELAAFAGQGEPGWLAAWQHASMRAQAAVEDVLVTTDAGDRLSPQTVAHVSAAMVRGPLVLGSSSVIRDVDLTWRPPSAPDAEVYANRGLAGIDGTVSTAAGVALARGRRTVALLGDLTALHEAGGLLVGPTETEPDLDLVVVNDDGGAIFASLEHGAVAEAPGMADPVERLFGTPHGVDLAALAAAYGLPYTRVTDRVDLVRALSDPVRGRRLLEVRCDRADRPRVAAALAAAVRATFPPACPVPDPAPDAGPAPAPPTAELAAEEAPQ</sequence>
<dbReference type="EMBL" id="JALXKZ020000010">
    <property type="protein sequence ID" value="MCV7628930.1"/>
    <property type="molecule type" value="Genomic_DNA"/>
</dbReference>
<dbReference type="Gene3D" id="3.40.50.970">
    <property type="match status" value="2"/>
</dbReference>
<dbReference type="GO" id="GO:0030976">
    <property type="term" value="F:thiamine pyrophosphate binding"/>
    <property type="evidence" value="ECO:0007669"/>
    <property type="project" value="UniProtKB-UniRule"/>
</dbReference>
<evidence type="ECO:0000313" key="11">
    <source>
        <dbReference type="Proteomes" id="UP001205867"/>
    </source>
</evidence>
<comment type="similarity">
    <text evidence="6">Belongs to the TPP enzyme family. MenD subfamily.</text>
</comment>
<evidence type="ECO:0000256" key="1">
    <source>
        <dbReference type="ARBA" id="ARBA00022679"/>
    </source>
</evidence>
<comment type="subunit">
    <text evidence="6">Homodimer.</text>
</comment>
<feature type="compositionally biased region" description="Pro residues" evidence="7">
    <location>
        <begin position="618"/>
        <end position="635"/>
    </location>
</feature>
<evidence type="ECO:0000256" key="7">
    <source>
        <dbReference type="SAM" id="MobiDB-lite"/>
    </source>
</evidence>
<protein>
    <recommendedName>
        <fullName evidence="6">2-succinyl-5-enolpyruvyl-6-hydroxy-3-cyclohexene-1-carboxylate synthase</fullName>
        <shortName evidence="6">SEPHCHC synthase</shortName>
        <ecNumber evidence="6">2.2.1.9</ecNumber>
    </recommendedName>
    <alternativeName>
        <fullName evidence="6">Menaquinone biosynthesis protein MenD</fullName>
    </alternativeName>
</protein>
<keyword evidence="5 6" id="KW-0464">Manganese</keyword>
<reference evidence="10" key="1">
    <citation type="submission" date="2023-06" db="EMBL/GenBank/DDBJ databases">
        <title>lsaBGC provides a comprehensive framework for evolutionary analysis of biosynthetic gene clusters within focal taxa.</title>
        <authorList>
            <person name="Salamzade R."/>
            <person name="Sandstrom S."/>
            <person name="Kalan L.R."/>
        </authorList>
    </citation>
    <scope>NUCLEOTIDE SEQUENCE</scope>
    <source>
        <strain evidence="10">P3-SID899</strain>
    </source>
</reference>
<dbReference type="Pfam" id="PF02776">
    <property type="entry name" value="TPP_enzyme_N"/>
    <property type="match status" value="1"/>
</dbReference>
<dbReference type="Proteomes" id="UP001205867">
    <property type="component" value="Unassembled WGS sequence"/>
</dbReference>
<dbReference type="InterPro" id="IPR012001">
    <property type="entry name" value="Thiamin_PyroP_enz_TPP-bd_dom"/>
</dbReference>
<dbReference type="GO" id="GO:0030145">
    <property type="term" value="F:manganese ion binding"/>
    <property type="evidence" value="ECO:0007669"/>
    <property type="project" value="UniProtKB-UniRule"/>
</dbReference>
<proteinExistence type="inferred from homology"/>
<keyword evidence="2 6" id="KW-0479">Metal-binding</keyword>
<dbReference type="EC" id="2.2.1.9" evidence="6"/>
<evidence type="ECO:0000259" key="8">
    <source>
        <dbReference type="Pfam" id="PF02775"/>
    </source>
</evidence>
<comment type="cofactor">
    <cofactor evidence="6">
        <name>thiamine diphosphate</name>
        <dbReference type="ChEBI" id="CHEBI:58937"/>
    </cofactor>
    <text evidence="6">Binds 1 thiamine pyrophosphate per subunit.</text>
</comment>
<evidence type="ECO:0000256" key="2">
    <source>
        <dbReference type="ARBA" id="ARBA00022723"/>
    </source>
</evidence>
<dbReference type="Gene3D" id="3.40.50.1220">
    <property type="entry name" value="TPP-binding domain"/>
    <property type="match status" value="1"/>
</dbReference>
<dbReference type="CDD" id="cd02009">
    <property type="entry name" value="TPP_SHCHC_synthase"/>
    <property type="match status" value="1"/>
</dbReference>
<evidence type="ECO:0000259" key="9">
    <source>
        <dbReference type="Pfam" id="PF02776"/>
    </source>
</evidence>
<dbReference type="PANTHER" id="PTHR42916">
    <property type="entry name" value="2-SUCCINYL-5-ENOLPYRUVYL-6-HYDROXY-3-CYCLOHEXENE-1-CARBOXYLATE SYNTHASE"/>
    <property type="match status" value="1"/>
</dbReference>
<evidence type="ECO:0000313" key="10">
    <source>
        <dbReference type="EMBL" id="MCV7628930.1"/>
    </source>
</evidence>
<dbReference type="NCBIfam" id="TIGR00173">
    <property type="entry name" value="menD"/>
    <property type="match status" value="1"/>
</dbReference>
<dbReference type="AlphaFoldDB" id="A0AAP3EUC1"/>
<dbReference type="GO" id="GO:0009234">
    <property type="term" value="P:menaquinone biosynthetic process"/>
    <property type="evidence" value="ECO:0007669"/>
    <property type="project" value="UniProtKB-UniRule"/>
</dbReference>
<organism evidence="10 11">
    <name type="scientific">Micrococcus luteus</name>
    <name type="common">Micrococcus lysodeikticus</name>
    <dbReference type="NCBI Taxonomy" id="1270"/>
    <lineage>
        <taxon>Bacteria</taxon>
        <taxon>Bacillati</taxon>
        <taxon>Actinomycetota</taxon>
        <taxon>Actinomycetes</taxon>
        <taxon>Micrococcales</taxon>
        <taxon>Micrococcaceae</taxon>
        <taxon>Micrococcus</taxon>
    </lineage>
</organism>
<dbReference type="HAMAP" id="MF_01659">
    <property type="entry name" value="MenD"/>
    <property type="match status" value="1"/>
</dbReference>
<comment type="cofactor">
    <cofactor evidence="6">
        <name>Mg(2+)</name>
        <dbReference type="ChEBI" id="CHEBI:18420"/>
    </cofactor>
    <cofactor evidence="6">
        <name>Mn(2+)</name>
        <dbReference type="ChEBI" id="CHEBI:29035"/>
    </cofactor>
</comment>
<dbReference type="GO" id="GO:0000287">
    <property type="term" value="F:magnesium ion binding"/>
    <property type="evidence" value="ECO:0007669"/>
    <property type="project" value="UniProtKB-UniRule"/>
</dbReference>
<comment type="catalytic activity">
    <reaction evidence="6">
        <text>isochorismate + 2-oxoglutarate + H(+) = 5-enolpyruvoyl-6-hydroxy-2-succinyl-cyclohex-3-ene-1-carboxylate + CO2</text>
        <dbReference type="Rhea" id="RHEA:25593"/>
        <dbReference type="ChEBI" id="CHEBI:15378"/>
        <dbReference type="ChEBI" id="CHEBI:16526"/>
        <dbReference type="ChEBI" id="CHEBI:16810"/>
        <dbReference type="ChEBI" id="CHEBI:29780"/>
        <dbReference type="ChEBI" id="CHEBI:58818"/>
        <dbReference type="EC" id="2.2.1.9"/>
    </reaction>
</comment>
<feature type="compositionally biased region" description="Low complexity" evidence="7">
    <location>
        <begin position="636"/>
        <end position="646"/>
    </location>
</feature>
<dbReference type="Pfam" id="PF02775">
    <property type="entry name" value="TPP_enzyme_C"/>
    <property type="match status" value="1"/>
</dbReference>
<comment type="pathway">
    <text evidence="6">Quinol/quinone metabolism; menaquinone biosynthesis.</text>
</comment>
<dbReference type="CDD" id="cd07037">
    <property type="entry name" value="TPP_PYR_MenD"/>
    <property type="match status" value="1"/>
</dbReference>
<dbReference type="GO" id="GO:0070204">
    <property type="term" value="F:2-succinyl-5-enolpyruvyl-6-hydroxy-3-cyclohexene-1-carboxylic-acid synthase activity"/>
    <property type="evidence" value="ECO:0007669"/>
    <property type="project" value="UniProtKB-UniRule"/>
</dbReference>
<keyword evidence="3 6" id="KW-0460">Magnesium</keyword>
<evidence type="ECO:0000256" key="6">
    <source>
        <dbReference type="HAMAP-Rule" id="MF_01659"/>
    </source>
</evidence>
<name>A0AAP3EUC1_MICLU</name>
<dbReference type="InterPro" id="IPR011766">
    <property type="entry name" value="TPP_enzyme_TPP-bd"/>
</dbReference>
<evidence type="ECO:0000256" key="4">
    <source>
        <dbReference type="ARBA" id="ARBA00023052"/>
    </source>
</evidence>
<dbReference type="SUPFAM" id="SSF52518">
    <property type="entry name" value="Thiamin diphosphate-binding fold (THDP-binding)"/>
    <property type="match status" value="2"/>
</dbReference>
<dbReference type="InterPro" id="IPR004433">
    <property type="entry name" value="MenaQ_synth_MenD"/>
</dbReference>
<gene>
    <name evidence="6 10" type="primary">menD</name>
    <name evidence="10" type="ORF">M3A82_006195</name>
</gene>
<dbReference type="PANTHER" id="PTHR42916:SF1">
    <property type="entry name" value="PROTEIN PHYLLO, CHLOROPLASTIC"/>
    <property type="match status" value="1"/>
</dbReference>
<comment type="function">
    <text evidence="6">Catalyzes the thiamine diphosphate-dependent decarboxylation of 2-oxoglutarate and the subsequent addition of the resulting succinic semialdehyde-thiamine pyrophosphate anion to isochorismate to yield 2-succinyl-5-enolpyruvyl-6-hydroxy-3-cyclohexene-1-carboxylate (SEPHCHC).</text>
</comment>
<feature type="region of interest" description="Disordered" evidence="7">
    <location>
        <begin position="618"/>
        <end position="646"/>
    </location>
</feature>